<dbReference type="RefSeq" id="WP_145201623.1">
    <property type="nucleotide sequence ID" value="NZ_CP036267.1"/>
</dbReference>
<feature type="transmembrane region" description="Helical" evidence="7">
    <location>
        <begin position="121"/>
        <end position="140"/>
    </location>
</feature>
<keyword evidence="2" id="KW-0813">Transport</keyword>
<feature type="transmembrane region" description="Helical" evidence="7">
    <location>
        <begin position="352"/>
        <end position="375"/>
    </location>
</feature>
<evidence type="ECO:0000256" key="2">
    <source>
        <dbReference type="ARBA" id="ARBA00022448"/>
    </source>
</evidence>
<proteinExistence type="predicted"/>
<evidence type="ECO:0000313" key="8">
    <source>
        <dbReference type="EMBL" id="QDT34147.1"/>
    </source>
</evidence>
<dbReference type="GO" id="GO:0015086">
    <property type="term" value="F:cadmium ion transmembrane transporter activity"/>
    <property type="evidence" value="ECO:0007669"/>
    <property type="project" value="TreeGrafter"/>
</dbReference>
<feature type="transmembrane region" description="Helical" evidence="7">
    <location>
        <begin position="237"/>
        <end position="259"/>
    </location>
</feature>
<dbReference type="NCBIfam" id="NF037982">
    <property type="entry name" value="Nramp_1"/>
    <property type="match status" value="1"/>
</dbReference>
<comment type="subcellular location">
    <subcellularLocation>
        <location evidence="1">Membrane</location>
        <topology evidence="1">Multi-pass membrane protein</topology>
    </subcellularLocation>
</comment>
<dbReference type="OrthoDB" id="9787548at2"/>
<dbReference type="KEGG" id="tpol:Mal48_34070"/>
<reference evidence="8 9" key="1">
    <citation type="submission" date="2019-02" db="EMBL/GenBank/DDBJ databases">
        <title>Deep-cultivation of Planctomycetes and their phenomic and genomic characterization uncovers novel biology.</title>
        <authorList>
            <person name="Wiegand S."/>
            <person name="Jogler M."/>
            <person name="Boedeker C."/>
            <person name="Pinto D."/>
            <person name="Vollmers J."/>
            <person name="Rivas-Marin E."/>
            <person name="Kohn T."/>
            <person name="Peeters S.H."/>
            <person name="Heuer A."/>
            <person name="Rast P."/>
            <person name="Oberbeckmann S."/>
            <person name="Bunk B."/>
            <person name="Jeske O."/>
            <person name="Meyerdierks A."/>
            <person name="Storesund J.E."/>
            <person name="Kallscheuer N."/>
            <person name="Luecker S."/>
            <person name="Lage O.M."/>
            <person name="Pohl T."/>
            <person name="Merkel B.J."/>
            <person name="Hornburger P."/>
            <person name="Mueller R.-W."/>
            <person name="Bruemmer F."/>
            <person name="Labrenz M."/>
            <person name="Spormann A.M."/>
            <person name="Op den Camp H."/>
            <person name="Overmann J."/>
            <person name="Amann R."/>
            <person name="Jetten M.S.M."/>
            <person name="Mascher T."/>
            <person name="Medema M.H."/>
            <person name="Devos D.P."/>
            <person name="Kaster A.-K."/>
            <person name="Ovreas L."/>
            <person name="Rohde M."/>
            <person name="Galperin M.Y."/>
            <person name="Jogler C."/>
        </authorList>
    </citation>
    <scope>NUCLEOTIDE SEQUENCE [LARGE SCALE GENOMIC DNA]</scope>
    <source>
        <strain evidence="8 9">Mal48</strain>
    </source>
</reference>
<evidence type="ECO:0000256" key="3">
    <source>
        <dbReference type="ARBA" id="ARBA00022692"/>
    </source>
</evidence>
<dbReference type="Proteomes" id="UP000315724">
    <property type="component" value="Chromosome"/>
</dbReference>
<keyword evidence="6 7" id="KW-0472">Membrane</keyword>
<feature type="transmembrane region" description="Helical" evidence="7">
    <location>
        <begin position="195"/>
        <end position="216"/>
    </location>
</feature>
<evidence type="ECO:0000256" key="6">
    <source>
        <dbReference type="ARBA" id="ARBA00023136"/>
    </source>
</evidence>
<feature type="transmembrane region" description="Helical" evidence="7">
    <location>
        <begin position="152"/>
        <end position="169"/>
    </location>
</feature>
<dbReference type="AlphaFoldDB" id="A0A517QR96"/>
<dbReference type="PANTHER" id="PTHR11706:SF33">
    <property type="entry name" value="NATURAL RESISTANCE-ASSOCIATED MACROPHAGE PROTEIN 2"/>
    <property type="match status" value="1"/>
</dbReference>
<dbReference type="GO" id="GO:0005384">
    <property type="term" value="F:manganese ion transmembrane transporter activity"/>
    <property type="evidence" value="ECO:0007669"/>
    <property type="project" value="TreeGrafter"/>
</dbReference>
<dbReference type="InterPro" id="IPR001046">
    <property type="entry name" value="NRAMP_fam"/>
</dbReference>
<evidence type="ECO:0000256" key="7">
    <source>
        <dbReference type="SAM" id="Phobius"/>
    </source>
</evidence>
<dbReference type="GO" id="GO:0015293">
    <property type="term" value="F:symporter activity"/>
    <property type="evidence" value="ECO:0007669"/>
    <property type="project" value="UniProtKB-KW"/>
</dbReference>
<feature type="transmembrane region" description="Helical" evidence="7">
    <location>
        <begin position="41"/>
        <end position="63"/>
    </location>
</feature>
<name>A0A517QR96_9PLAN</name>
<feature type="transmembrane region" description="Helical" evidence="7">
    <location>
        <begin position="279"/>
        <end position="302"/>
    </location>
</feature>
<keyword evidence="5 7" id="KW-1133">Transmembrane helix</keyword>
<feature type="transmembrane region" description="Helical" evidence="7">
    <location>
        <begin position="323"/>
        <end position="346"/>
    </location>
</feature>
<dbReference type="GO" id="GO:0005886">
    <property type="term" value="C:plasma membrane"/>
    <property type="evidence" value="ECO:0007669"/>
    <property type="project" value="TreeGrafter"/>
</dbReference>
<organism evidence="8 9">
    <name type="scientific">Thalassoglobus polymorphus</name>
    <dbReference type="NCBI Taxonomy" id="2527994"/>
    <lineage>
        <taxon>Bacteria</taxon>
        <taxon>Pseudomonadati</taxon>
        <taxon>Planctomycetota</taxon>
        <taxon>Planctomycetia</taxon>
        <taxon>Planctomycetales</taxon>
        <taxon>Planctomycetaceae</taxon>
        <taxon>Thalassoglobus</taxon>
    </lineage>
</organism>
<accession>A0A517QR96</accession>
<sequence>MNETSAPRPWYTRIGPGLITACVVVGPGSIMTSSTVGANNAYSLLWIVVASVAFMMVYMTMGARLGVVAKDSPGNLIRKRTGKWLAVLVGGCVFFISAAFQSGNNIGVAAAFEAFIDSKEIVTGLVIVFNVIAISFLFAFKDMYKMLERLMMTFVGLMLVSFAVNLIRLKPDLNAMMWGFVPNLDQIDTSKAENMLPLLGLMGTTFVISAAFYQAYLVHQKGWGLEQLKSGLVDARVGSVIMALITIMLMSTAAAGLYTGEVVRLNNPVDVAKSLEETFGASGKIVFCLGLFSAAYSSFIVNSMIGGFTLSDGLGLGSKPTDLWPRLMTTLALLTGMAVGVATLAFDFDRTPTIIAAQAVTVVGAPLVAGVLLWLTSRKDIMGDHVNSTFTNAFAGLGLVLLIAMAGKTAFYDLPAKYQKWQEDSKKTATVHVLDNDQFYSNHFETLLRDRSC</sequence>
<evidence type="ECO:0000256" key="5">
    <source>
        <dbReference type="ARBA" id="ARBA00022989"/>
    </source>
</evidence>
<keyword evidence="3 7" id="KW-0812">Transmembrane</keyword>
<gene>
    <name evidence="8" type="primary">mntH_2</name>
    <name evidence="8" type="ORF">Mal48_34070</name>
</gene>
<dbReference type="EMBL" id="CP036267">
    <property type="protein sequence ID" value="QDT34147.1"/>
    <property type="molecule type" value="Genomic_DNA"/>
</dbReference>
<protein>
    <submittedName>
        <fullName evidence="8">Divalent metal cation transporter MntH</fullName>
    </submittedName>
</protein>
<dbReference type="PANTHER" id="PTHR11706">
    <property type="entry name" value="SOLUTE CARRIER PROTEIN FAMILY 11 MEMBER"/>
    <property type="match status" value="1"/>
</dbReference>
<dbReference type="Pfam" id="PF01566">
    <property type="entry name" value="Nramp"/>
    <property type="match status" value="1"/>
</dbReference>
<keyword evidence="9" id="KW-1185">Reference proteome</keyword>
<feature type="transmembrane region" description="Helical" evidence="7">
    <location>
        <begin position="84"/>
        <end position="101"/>
    </location>
</feature>
<evidence type="ECO:0000313" key="9">
    <source>
        <dbReference type="Proteomes" id="UP000315724"/>
    </source>
</evidence>
<keyword evidence="4" id="KW-0769">Symport</keyword>
<feature type="transmembrane region" description="Helical" evidence="7">
    <location>
        <begin position="387"/>
        <end position="407"/>
    </location>
</feature>
<evidence type="ECO:0000256" key="1">
    <source>
        <dbReference type="ARBA" id="ARBA00004141"/>
    </source>
</evidence>
<dbReference type="GO" id="GO:0034755">
    <property type="term" value="P:iron ion transmembrane transport"/>
    <property type="evidence" value="ECO:0007669"/>
    <property type="project" value="TreeGrafter"/>
</dbReference>
<evidence type="ECO:0000256" key="4">
    <source>
        <dbReference type="ARBA" id="ARBA00022847"/>
    </source>
</evidence>